<feature type="domain" description="ARID" evidence="1">
    <location>
        <begin position="1"/>
        <end position="69"/>
    </location>
</feature>
<gene>
    <name evidence="2" type="ORF">GH714_010434</name>
</gene>
<evidence type="ECO:0000259" key="1">
    <source>
        <dbReference type="PROSITE" id="PS51011"/>
    </source>
</evidence>
<evidence type="ECO:0000313" key="3">
    <source>
        <dbReference type="Proteomes" id="UP000467840"/>
    </source>
</evidence>
<dbReference type="InterPro" id="IPR036431">
    <property type="entry name" value="ARID_dom_sf"/>
</dbReference>
<comment type="caution">
    <text evidence="2">The sequence shown here is derived from an EMBL/GenBank/DDBJ whole genome shotgun (WGS) entry which is preliminary data.</text>
</comment>
<name>A0A6A6MHT6_HEVBR</name>
<dbReference type="Gene3D" id="2.60.120.650">
    <property type="entry name" value="Cupin"/>
    <property type="match status" value="1"/>
</dbReference>
<keyword evidence="3" id="KW-1185">Reference proteome</keyword>
<protein>
    <recommendedName>
        <fullName evidence="1">ARID domain-containing protein</fullName>
    </recommendedName>
</protein>
<dbReference type="AlphaFoldDB" id="A0A6A6MHT6"/>
<dbReference type="PROSITE" id="PS51011">
    <property type="entry name" value="ARID"/>
    <property type="match status" value="1"/>
</dbReference>
<dbReference type="Proteomes" id="UP000467840">
    <property type="component" value="Chromosome 15"/>
</dbReference>
<dbReference type="EMBL" id="JAAGAX010000005">
    <property type="protein sequence ID" value="KAF2313341.1"/>
    <property type="molecule type" value="Genomic_DNA"/>
</dbReference>
<dbReference type="SUPFAM" id="SSF46774">
    <property type="entry name" value="ARID-like"/>
    <property type="match status" value="1"/>
</dbReference>
<dbReference type="GO" id="GO:0003677">
    <property type="term" value="F:DNA binding"/>
    <property type="evidence" value="ECO:0007669"/>
    <property type="project" value="InterPro"/>
</dbReference>
<accession>A0A6A6MHT6</accession>
<dbReference type="InterPro" id="IPR001606">
    <property type="entry name" value="ARID_dom"/>
</dbReference>
<organism evidence="2 3">
    <name type="scientific">Hevea brasiliensis</name>
    <name type="common">Para rubber tree</name>
    <name type="synonym">Siphonia brasiliensis</name>
    <dbReference type="NCBI Taxonomy" id="3981"/>
    <lineage>
        <taxon>Eukaryota</taxon>
        <taxon>Viridiplantae</taxon>
        <taxon>Streptophyta</taxon>
        <taxon>Embryophyta</taxon>
        <taxon>Tracheophyta</taxon>
        <taxon>Spermatophyta</taxon>
        <taxon>Magnoliopsida</taxon>
        <taxon>eudicotyledons</taxon>
        <taxon>Gunneridae</taxon>
        <taxon>Pentapetalae</taxon>
        <taxon>rosids</taxon>
        <taxon>fabids</taxon>
        <taxon>Malpighiales</taxon>
        <taxon>Euphorbiaceae</taxon>
        <taxon>Crotonoideae</taxon>
        <taxon>Micrandreae</taxon>
        <taxon>Hevea</taxon>
    </lineage>
</organism>
<evidence type="ECO:0000313" key="2">
    <source>
        <dbReference type="EMBL" id="KAF2313341.1"/>
    </source>
</evidence>
<sequence length="290" mass="33584">MKRVIFEREELHSCKLLNAVKRFGGYDKVVKEKEESKFVILGKKISESAKHVLRQLYFDRLCDYEKNYNRLNKEVTKSCKRGVQKDKKYEDKAQISGSKKRRKNHDCEKAKVFNKADKGEEEELDGRCEVQFGYVSGFPLVNYQRPESVEAKAWDEYCGSPWNLNNLPKFKGSMLQAVHHNITGVAVPRLVVYLPMGLDMELDFEKSCYSDLSPNTVLPCRHFSDVEKKSTNSKLTHKDDLLTVKEGFTEIVFHRYHSSSCKTPSRPVILEGNVELKRGSIYQSSREVRK</sequence>
<proteinExistence type="predicted"/>
<reference evidence="2 3" key="1">
    <citation type="journal article" date="2020" name="Mol. Plant">
        <title>The Chromosome-Based Rubber Tree Genome Provides New Insights into Spurge Genome Evolution and Rubber Biosynthesis.</title>
        <authorList>
            <person name="Liu J."/>
            <person name="Shi C."/>
            <person name="Shi C.C."/>
            <person name="Li W."/>
            <person name="Zhang Q.J."/>
            <person name="Zhang Y."/>
            <person name="Li K."/>
            <person name="Lu H.F."/>
            <person name="Shi C."/>
            <person name="Zhu S.T."/>
            <person name="Xiao Z.Y."/>
            <person name="Nan H."/>
            <person name="Yue Y."/>
            <person name="Zhu X.G."/>
            <person name="Wu Y."/>
            <person name="Hong X.N."/>
            <person name="Fan G.Y."/>
            <person name="Tong Y."/>
            <person name="Zhang D."/>
            <person name="Mao C.L."/>
            <person name="Liu Y.L."/>
            <person name="Hao S.J."/>
            <person name="Liu W.Q."/>
            <person name="Lv M.Q."/>
            <person name="Zhang H.B."/>
            <person name="Liu Y."/>
            <person name="Hu-Tang G.R."/>
            <person name="Wang J.P."/>
            <person name="Wang J.H."/>
            <person name="Sun Y.H."/>
            <person name="Ni S.B."/>
            <person name="Chen W.B."/>
            <person name="Zhang X.C."/>
            <person name="Jiao Y.N."/>
            <person name="Eichler E.E."/>
            <person name="Li G.H."/>
            <person name="Liu X."/>
            <person name="Gao L.Z."/>
        </authorList>
    </citation>
    <scope>NUCLEOTIDE SEQUENCE [LARGE SCALE GENOMIC DNA]</scope>
    <source>
        <strain evidence="3">cv. GT1</strain>
        <tissue evidence="2">Leaf</tissue>
    </source>
</reference>